<evidence type="ECO:0000256" key="1">
    <source>
        <dbReference type="ARBA" id="ARBA00004141"/>
    </source>
</evidence>
<gene>
    <name evidence="9" type="primary">dgoT_1</name>
    <name evidence="9" type="ORF">NCTC10764_03397</name>
</gene>
<dbReference type="InterPro" id="IPR036259">
    <property type="entry name" value="MFS_trans_sf"/>
</dbReference>
<keyword evidence="5 7" id="KW-0472">Membrane</keyword>
<feature type="domain" description="Major facilitator superfamily (MFS) profile" evidence="8">
    <location>
        <begin position="17"/>
        <end position="188"/>
    </location>
</feature>
<organism evidence="9 10">
    <name type="scientific">Escherichia coli</name>
    <dbReference type="NCBI Taxonomy" id="562"/>
    <lineage>
        <taxon>Bacteria</taxon>
        <taxon>Pseudomonadati</taxon>
        <taxon>Pseudomonadota</taxon>
        <taxon>Gammaproteobacteria</taxon>
        <taxon>Enterobacterales</taxon>
        <taxon>Enterobacteriaceae</taxon>
        <taxon>Escherichia</taxon>
    </lineage>
</organism>
<evidence type="ECO:0000256" key="2">
    <source>
        <dbReference type="ARBA" id="ARBA00022475"/>
    </source>
</evidence>
<feature type="transmembrane region" description="Helical" evidence="7">
    <location>
        <begin position="55"/>
        <end position="75"/>
    </location>
</feature>
<evidence type="ECO:0000256" key="7">
    <source>
        <dbReference type="SAM" id="Phobius"/>
    </source>
</evidence>
<dbReference type="Proteomes" id="UP000255201">
    <property type="component" value="Unassembled WGS sequence"/>
</dbReference>
<evidence type="ECO:0000313" key="9">
    <source>
        <dbReference type="EMBL" id="STE72678.1"/>
    </source>
</evidence>
<accession>A0A376JTQ9</accession>
<evidence type="ECO:0000256" key="5">
    <source>
        <dbReference type="ARBA" id="ARBA00023136"/>
    </source>
</evidence>
<evidence type="ECO:0000259" key="8">
    <source>
        <dbReference type="PROSITE" id="PS50850"/>
    </source>
</evidence>
<name>A0A376JTQ9_ECOLX</name>
<comment type="subcellular location">
    <subcellularLocation>
        <location evidence="1">Membrane</location>
        <topology evidence="1">Multi-pass membrane protein</topology>
    </subcellularLocation>
</comment>
<evidence type="ECO:0000256" key="4">
    <source>
        <dbReference type="ARBA" id="ARBA00022989"/>
    </source>
</evidence>
<comment type="similarity">
    <text evidence="6">Belongs to the major facilitator superfamily. Phthalate permease family.</text>
</comment>
<evidence type="ECO:0000313" key="10">
    <source>
        <dbReference type="Proteomes" id="UP000255201"/>
    </source>
</evidence>
<dbReference type="InterPro" id="IPR020846">
    <property type="entry name" value="MFS_dom"/>
</dbReference>
<keyword evidence="4 7" id="KW-1133">Transmembrane helix</keyword>
<dbReference type="Gene3D" id="1.20.1250.20">
    <property type="entry name" value="MFS general substrate transporter like domains"/>
    <property type="match status" value="1"/>
</dbReference>
<dbReference type="EMBL" id="UFZL01000002">
    <property type="protein sequence ID" value="STE72678.1"/>
    <property type="molecule type" value="Genomic_DNA"/>
</dbReference>
<dbReference type="InterPro" id="IPR050382">
    <property type="entry name" value="MFS_Na/Anion_cotransporter"/>
</dbReference>
<sequence>MDIPVNAAKPGRRRYLTLVMIFITVVICYVDRANLAVASAHIQEEFGITKAEMGYVFSAFAWLYTLCQIPGGWFLDRVGSRVTYFIAIFGWSVATLFQGFATGLMSLIGLRAITGIFEAPAFPTNNRMVTSWFPEHERASAVGFLYVWSVCRSGVFDSAADLDSGNVELALGVHCHWWYRHYLVADLV</sequence>
<dbReference type="Pfam" id="PF07690">
    <property type="entry name" value="MFS_1"/>
    <property type="match status" value="1"/>
</dbReference>
<keyword evidence="3 7" id="KW-0812">Transmembrane</keyword>
<evidence type="ECO:0000256" key="3">
    <source>
        <dbReference type="ARBA" id="ARBA00022692"/>
    </source>
</evidence>
<dbReference type="InterPro" id="IPR011701">
    <property type="entry name" value="MFS"/>
</dbReference>
<dbReference type="GO" id="GO:0016020">
    <property type="term" value="C:membrane"/>
    <property type="evidence" value="ECO:0007669"/>
    <property type="project" value="UniProtKB-SubCell"/>
</dbReference>
<reference evidence="9 10" key="1">
    <citation type="submission" date="2018-06" db="EMBL/GenBank/DDBJ databases">
        <authorList>
            <consortium name="Pathogen Informatics"/>
            <person name="Doyle S."/>
        </authorList>
    </citation>
    <scope>NUCLEOTIDE SEQUENCE [LARGE SCALE GENOMIC DNA]</scope>
    <source>
        <strain evidence="9 10">NCTC10764</strain>
    </source>
</reference>
<dbReference type="PROSITE" id="PS50850">
    <property type="entry name" value="MFS"/>
    <property type="match status" value="1"/>
</dbReference>
<dbReference type="SUPFAM" id="SSF103473">
    <property type="entry name" value="MFS general substrate transporter"/>
    <property type="match status" value="1"/>
</dbReference>
<dbReference type="PANTHER" id="PTHR11662:SF333">
    <property type="entry name" value="D-GALACTONATE TRANSPORTER"/>
    <property type="match status" value="1"/>
</dbReference>
<protein>
    <submittedName>
        <fullName evidence="9">D-galactonate transporter</fullName>
    </submittedName>
</protein>
<evidence type="ECO:0000256" key="6">
    <source>
        <dbReference type="ARBA" id="ARBA00038514"/>
    </source>
</evidence>
<feature type="transmembrane region" description="Helical" evidence="7">
    <location>
        <begin position="15"/>
        <end position="35"/>
    </location>
</feature>
<keyword evidence="2" id="KW-1003">Cell membrane</keyword>
<dbReference type="GO" id="GO:0022857">
    <property type="term" value="F:transmembrane transporter activity"/>
    <property type="evidence" value="ECO:0007669"/>
    <property type="project" value="InterPro"/>
</dbReference>
<dbReference type="AlphaFoldDB" id="A0A376JTQ9"/>
<proteinExistence type="inferred from homology"/>
<feature type="transmembrane region" description="Helical" evidence="7">
    <location>
        <begin position="82"/>
        <end position="101"/>
    </location>
</feature>
<dbReference type="PANTHER" id="PTHR11662">
    <property type="entry name" value="SOLUTE CARRIER FAMILY 17"/>
    <property type="match status" value="1"/>
</dbReference>